<accession>A0AA86JGH2</accession>
<dbReference type="AlphaFoldDB" id="A0AA86JGH2"/>
<dbReference type="Proteomes" id="UP001329151">
    <property type="component" value="Chromosome"/>
</dbReference>
<dbReference type="EMBL" id="AP028947">
    <property type="protein sequence ID" value="BET26661.1"/>
    <property type="molecule type" value="Genomic_DNA"/>
</dbReference>
<dbReference type="KEGG" id="lto:RGQ30_21620"/>
<gene>
    <name evidence="1" type="ORF">RGQ30_21620</name>
</gene>
<keyword evidence="2" id="KW-1185">Reference proteome</keyword>
<evidence type="ECO:0000313" key="2">
    <source>
        <dbReference type="Proteomes" id="UP001329151"/>
    </source>
</evidence>
<sequence length="57" mass="6530">MEQLIKELKNVRKALEHAIQAADDLPTAQRTLKDLKEAQSLIESVIRRNKAFADKNK</sequence>
<reference evidence="1 2" key="1">
    <citation type="submission" date="2023-10" db="EMBL/GenBank/DDBJ databases">
        <title>Complete Genome Sequence of Limnobacter thiooxidans CS-K2T, Isolated from freshwater lake sediments in Bavaria, Germany.</title>
        <authorList>
            <person name="Naruki M."/>
            <person name="Watanabe A."/>
            <person name="Warashina T."/>
            <person name="Morita T."/>
            <person name="Arakawa K."/>
        </authorList>
    </citation>
    <scope>NUCLEOTIDE SEQUENCE [LARGE SCALE GENOMIC DNA]</scope>
    <source>
        <strain evidence="1 2">CS-K2</strain>
    </source>
</reference>
<protein>
    <submittedName>
        <fullName evidence="1">Uncharacterized protein</fullName>
    </submittedName>
</protein>
<proteinExistence type="predicted"/>
<dbReference type="RefSeq" id="WP_298216101.1">
    <property type="nucleotide sequence ID" value="NZ_AP028947.1"/>
</dbReference>
<organism evidence="1 2">
    <name type="scientific">Limnobacter thiooxidans</name>
    <dbReference type="NCBI Taxonomy" id="131080"/>
    <lineage>
        <taxon>Bacteria</taxon>
        <taxon>Pseudomonadati</taxon>
        <taxon>Pseudomonadota</taxon>
        <taxon>Betaproteobacteria</taxon>
        <taxon>Burkholderiales</taxon>
        <taxon>Burkholderiaceae</taxon>
        <taxon>Limnobacter</taxon>
    </lineage>
</organism>
<evidence type="ECO:0000313" key="1">
    <source>
        <dbReference type="EMBL" id="BET26661.1"/>
    </source>
</evidence>
<name>A0AA86JGH2_9BURK</name>